<gene>
    <name evidence="1" type="ORF">HYN43_018210</name>
</gene>
<reference evidence="1 2" key="1">
    <citation type="submission" date="2018-10" db="EMBL/GenBank/DDBJ databases">
        <title>Genome sequencing of Mucilaginibacter sp. HYN0043.</title>
        <authorList>
            <person name="Kim M."/>
            <person name="Yi H."/>
        </authorList>
    </citation>
    <scope>NUCLEOTIDE SEQUENCE [LARGE SCALE GENOMIC DNA]</scope>
    <source>
        <strain evidence="1 2">HYN0043</strain>
    </source>
</reference>
<sequence>MVVILGGGISGISAGYHLKQKNIDSVIYEKNATWGGLIDNFTLEGGFRFDHFVHLSFTGIEYVKEIFAKSSEYIAHHPESTNYYKGFWLKHPAQNNLAPLSTDEKVAIIKDFVNKPVIEQPENYYEWLLLQFGQYFTDNFPGVYTEKYWTLNAKELTTDWAGKRFSIPPLDNLLKGAFEEQSANFYYAKEMRYPVKGGYKSFAKLMADEVNIETGKKAIFIDPKQKKVDFEDGSSVFYEQLVSSLPLPELIKIIKDVPENVKEAAEALLVTSGQLVSVGFNRPDIPKHLWFYIYDEDILPSRGYSPSIKSADNVPEGKSSIQFETYFSKRKAPNLRGGSLIEHVVNKGVDMGLFTNADVEVTDYREAPYANVIFDHDREKNVSIVHSYLDGYGIKYIGRFGEWDYLWSDQSLMSGKKCASSIDIK</sequence>
<dbReference type="EMBL" id="CP032869">
    <property type="protein sequence ID" value="AYL97124.1"/>
    <property type="molecule type" value="Genomic_DNA"/>
</dbReference>
<organism evidence="1 2">
    <name type="scientific">Mucilaginibacter celer</name>
    <dbReference type="NCBI Taxonomy" id="2305508"/>
    <lineage>
        <taxon>Bacteria</taxon>
        <taxon>Pseudomonadati</taxon>
        <taxon>Bacteroidota</taxon>
        <taxon>Sphingobacteriia</taxon>
        <taxon>Sphingobacteriales</taxon>
        <taxon>Sphingobacteriaceae</taxon>
        <taxon>Mucilaginibacter</taxon>
    </lineage>
</organism>
<dbReference type="KEGG" id="muh:HYN43_018210"/>
<dbReference type="RefSeq" id="WP_119410708.1">
    <property type="nucleotide sequence ID" value="NZ_CP032869.1"/>
</dbReference>
<dbReference type="Pfam" id="PF13450">
    <property type="entry name" value="NAD_binding_8"/>
    <property type="match status" value="1"/>
</dbReference>
<keyword evidence="2" id="KW-1185">Reference proteome</keyword>
<dbReference type="GO" id="GO:0008767">
    <property type="term" value="F:UDP-galactopyranose mutase activity"/>
    <property type="evidence" value="ECO:0007669"/>
    <property type="project" value="TreeGrafter"/>
</dbReference>
<evidence type="ECO:0000313" key="1">
    <source>
        <dbReference type="EMBL" id="AYL97124.1"/>
    </source>
</evidence>
<dbReference type="GO" id="GO:0050660">
    <property type="term" value="F:flavin adenine dinucleotide binding"/>
    <property type="evidence" value="ECO:0007669"/>
    <property type="project" value="TreeGrafter"/>
</dbReference>
<dbReference type="SUPFAM" id="SSF51905">
    <property type="entry name" value="FAD/NAD(P)-binding domain"/>
    <property type="match status" value="1"/>
</dbReference>
<dbReference type="OrthoDB" id="9769600at2"/>
<proteinExistence type="predicted"/>
<accession>A0A494VQJ2</accession>
<dbReference type="Proteomes" id="UP000270046">
    <property type="component" value="Chromosome"/>
</dbReference>
<evidence type="ECO:0000313" key="2">
    <source>
        <dbReference type="Proteomes" id="UP000270046"/>
    </source>
</evidence>
<dbReference type="InterPro" id="IPR036188">
    <property type="entry name" value="FAD/NAD-bd_sf"/>
</dbReference>
<dbReference type="AlphaFoldDB" id="A0A494VQJ2"/>
<name>A0A494VQJ2_9SPHI</name>
<dbReference type="GO" id="GO:0005829">
    <property type="term" value="C:cytosol"/>
    <property type="evidence" value="ECO:0007669"/>
    <property type="project" value="TreeGrafter"/>
</dbReference>
<dbReference type="PANTHER" id="PTHR21197:SF0">
    <property type="entry name" value="UDP-GALACTOPYRANOSE MUTASE"/>
    <property type="match status" value="1"/>
</dbReference>
<protein>
    <submittedName>
        <fullName evidence="1">Uncharacterized protein</fullName>
    </submittedName>
</protein>
<dbReference type="PANTHER" id="PTHR21197">
    <property type="entry name" value="UDP-GALACTOPYRANOSE MUTASE"/>
    <property type="match status" value="1"/>
</dbReference>
<dbReference type="Gene3D" id="3.50.50.60">
    <property type="entry name" value="FAD/NAD(P)-binding domain"/>
    <property type="match status" value="1"/>
</dbReference>